<comment type="caution">
    <text evidence="1">The sequence shown here is derived from an EMBL/GenBank/DDBJ whole genome shotgun (WGS) entry which is preliminary data.</text>
</comment>
<keyword evidence="2" id="KW-1185">Reference proteome</keyword>
<gene>
    <name evidence="1" type="ORF">ACFPCV_04595</name>
</gene>
<sequence length="84" mass="9302">MSTVDVDDVRQLLDSDQEDPVMVLRQGKPLVIPAREQEAEEYRGTLFLTSRRTLLDQAGQQGTSLPEMQRLAVTLSAMADQLGA</sequence>
<evidence type="ECO:0000313" key="2">
    <source>
        <dbReference type="Proteomes" id="UP001595859"/>
    </source>
</evidence>
<dbReference type="EMBL" id="JBHSIS010000002">
    <property type="protein sequence ID" value="MFC4852774.1"/>
    <property type="molecule type" value="Genomic_DNA"/>
</dbReference>
<evidence type="ECO:0008006" key="3">
    <source>
        <dbReference type="Google" id="ProtNLM"/>
    </source>
</evidence>
<reference evidence="2" key="1">
    <citation type="journal article" date="2019" name="Int. J. Syst. Evol. Microbiol.">
        <title>The Global Catalogue of Microorganisms (GCM) 10K type strain sequencing project: providing services to taxonomists for standard genome sequencing and annotation.</title>
        <authorList>
            <consortium name="The Broad Institute Genomics Platform"/>
            <consortium name="The Broad Institute Genome Sequencing Center for Infectious Disease"/>
            <person name="Wu L."/>
            <person name="Ma J."/>
        </authorList>
    </citation>
    <scope>NUCLEOTIDE SEQUENCE [LARGE SCALE GENOMIC DNA]</scope>
    <source>
        <strain evidence="2">ZS-22-S1</strain>
    </source>
</reference>
<proteinExistence type="predicted"/>
<organism evidence="1 2">
    <name type="scientific">Actinophytocola glycyrrhizae</name>
    <dbReference type="NCBI Taxonomy" id="2044873"/>
    <lineage>
        <taxon>Bacteria</taxon>
        <taxon>Bacillati</taxon>
        <taxon>Actinomycetota</taxon>
        <taxon>Actinomycetes</taxon>
        <taxon>Pseudonocardiales</taxon>
        <taxon>Pseudonocardiaceae</taxon>
    </lineage>
</organism>
<name>A0ABV9RZF0_9PSEU</name>
<accession>A0ABV9RZF0</accession>
<dbReference type="Proteomes" id="UP001595859">
    <property type="component" value="Unassembled WGS sequence"/>
</dbReference>
<evidence type="ECO:0000313" key="1">
    <source>
        <dbReference type="EMBL" id="MFC4852774.1"/>
    </source>
</evidence>
<dbReference type="RefSeq" id="WP_378054729.1">
    <property type="nucleotide sequence ID" value="NZ_JBHSIS010000002.1"/>
</dbReference>
<protein>
    <recommendedName>
        <fullName evidence="3">Prevent-host-death family protein</fullName>
    </recommendedName>
</protein>